<evidence type="ECO:0000313" key="1">
    <source>
        <dbReference type="EMBL" id="CAK9220663.1"/>
    </source>
</evidence>
<dbReference type="Proteomes" id="UP001497512">
    <property type="component" value="Chromosome 3"/>
</dbReference>
<accession>A0ABP0UHX3</accession>
<protein>
    <submittedName>
        <fullName evidence="1">Uncharacterized protein</fullName>
    </submittedName>
</protein>
<sequence length="248" mass="26663">MLATSFGPEVVEQKAPEDVERLSSIGEVAHMIAMKVWGIVFLFENGFPKKDEGPGDVGAVGRLPFTPNAKEGIPSLLSRGAFHEIVLGGLGESLVAALAGSRDSHDLKPGTYRVTKEEGVAYVARLLPVPISGIPWEVGDETGLKDPIDWGFFTWRRYVLGQSEGCSMALLSEHRDRLVRLKGDDDVMRAGSLDSASAIGFFELLGAGGGVGCISDLINPFWRGNPVRFLFADPVSNHRLVAGGGWFP</sequence>
<organism evidence="1 2">
    <name type="scientific">Sphagnum troendelagicum</name>
    <dbReference type="NCBI Taxonomy" id="128251"/>
    <lineage>
        <taxon>Eukaryota</taxon>
        <taxon>Viridiplantae</taxon>
        <taxon>Streptophyta</taxon>
        <taxon>Embryophyta</taxon>
        <taxon>Bryophyta</taxon>
        <taxon>Sphagnophytina</taxon>
        <taxon>Sphagnopsida</taxon>
        <taxon>Sphagnales</taxon>
        <taxon>Sphagnaceae</taxon>
        <taxon>Sphagnum</taxon>
    </lineage>
</organism>
<dbReference type="EMBL" id="OZ019895">
    <property type="protein sequence ID" value="CAK9220663.1"/>
    <property type="molecule type" value="Genomic_DNA"/>
</dbReference>
<reference evidence="1" key="1">
    <citation type="submission" date="2024-02" db="EMBL/GenBank/DDBJ databases">
        <authorList>
            <consortium name="ELIXIR-Norway"/>
            <consortium name="Elixir Norway"/>
        </authorList>
    </citation>
    <scope>NUCLEOTIDE SEQUENCE</scope>
</reference>
<name>A0ABP0UHX3_9BRYO</name>
<gene>
    <name evidence="1" type="ORF">CSSPTR1EN2_LOCUS15569</name>
</gene>
<evidence type="ECO:0000313" key="2">
    <source>
        <dbReference type="Proteomes" id="UP001497512"/>
    </source>
</evidence>
<keyword evidence="2" id="KW-1185">Reference proteome</keyword>
<proteinExistence type="predicted"/>